<accession>A0A450ZYZ3</accession>
<evidence type="ECO:0000313" key="2">
    <source>
        <dbReference type="EMBL" id="VFK59024.1"/>
    </source>
</evidence>
<keyword evidence="1" id="KW-0812">Transmembrane</keyword>
<gene>
    <name evidence="2" type="ORF">BECKTUN1418D_GA0071000_10945</name>
</gene>
<dbReference type="AlphaFoldDB" id="A0A450ZYZ3"/>
<organism evidence="2">
    <name type="scientific">Candidatus Kentrum sp. TUN</name>
    <dbReference type="NCBI Taxonomy" id="2126343"/>
    <lineage>
        <taxon>Bacteria</taxon>
        <taxon>Pseudomonadati</taxon>
        <taxon>Pseudomonadota</taxon>
        <taxon>Gammaproteobacteria</taxon>
        <taxon>Candidatus Kentrum</taxon>
    </lineage>
</organism>
<dbReference type="EMBL" id="CAADFX010000094">
    <property type="protein sequence ID" value="VFK59024.1"/>
    <property type="molecule type" value="Genomic_DNA"/>
</dbReference>
<name>A0A450ZYZ3_9GAMM</name>
<feature type="transmembrane region" description="Helical" evidence="1">
    <location>
        <begin position="15"/>
        <end position="35"/>
    </location>
</feature>
<keyword evidence="1" id="KW-0472">Membrane</keyword>
<proteinExistence type="predicted"/>
<keyword evidence="1" id="KW-1133">Transmembrane helix</keyword>
<evidence type="ECO:0000256" key="1">
    <source>
        <dbReference type="SAM" id="Phobius"/>
    </source>
</evidence>
<protein>
    <submittedName>
        <fullName evidence="2">Uncharacterized protein</fullName>
    </submittedName>
</protein>
<sequence length="225" mass="25902">MKINLQKSKILAKTLIYRGGLFAFLAVILTAYIDLSIREEDKRERMAESVAGIHSSLVGKKIEGLNTAMGEYLNLIHEFAPYSNSEKVSEKEREEKLGKIKVKKAEVLKYIFAIDRLEPGFRGRSKIRSFHKEIDYIYHQLSVEKPTYIEIKKKYLPAVMKAYKNILKPLGEVSICLAKKDLKLVDDYMDERESKLAKVFSLIVDLFEMTDDTNTENCGPKEKSR</sequence>
<reference evidence="2" key="1">
    <citation type="submission" date="2019-02" db="EMBL/GenBank/DDBJ databases">
        <authorList>
            <person name="Gruber-Vodicka R. H."/>
            <person name="Seah K. B. B."/>
        </authorList>
    </citation>
    <scope>NUCLEOTIDE SEQUENCE</scope>
    <source>
        <strain evidence="2">BECK_BY1</strain>
    </source>
</reference>